<dbReference type="AlphaFoldDB" id="A0A9D9H7X4"/>
<feature type="domain" description="Protein kinase" evidence="6">
    <location>
        <begin position="1"/>
        <end position="137"/>
    </location>
</feature>
<reference evidence="7" key="1">
    <citation type="submission" date="2020-10" db="EMBL/GenBank/DDBJ databases">
        <authorList>
            <person name="Gilroy R."/>
        </authorList>
    </citation>
    <scope>NUCLEOTIDE SEQUENCE</scope>
    <source>
        <strain evidence="7">G3-4614</strain>
    </source>
</reference>
<keyword evidence="5" id="KW-0067">ATP-binding</keyword>
<reference evidence="7" key="2">
    <citation type="journal article" date="2021" name="PeerJ">
        <title>Extensive microbial diversity within the chicken gut microbiome revealed by metagenomics and culture.</title>
        <authorList>
            <person name="Gilroy R."/>
            <person name="Ravi A."/>
            <person name="Getino M."/>
            <person name="Pursley I."/>
            <person name="Horton D.L."/>
            <person name="Alikhan N.F."/>
            <person name="Baker D."/>
            <person name="Gharbi K."/>
            <person name="Hall N."/>
            <person name="Watson M."/>
            <person name="Adriaenssens E.M."/>
            <person name="Foster-Nyarko E."/>
            <person name="Jarju S."/>
            <person name="Secka A."/>
            <person name="Antonio M."/>
            <person name="Oren A."/>
            <person name="Chaudhuri R.R."/>
            <person name="La Ragione R."/>
            <person name="Hildebrand F."/>
            <person name="Pallen M.J."/>
        </authorList>
    </citation>
    <scope>NUCLEOTIDE SEQUENCE</scope>
    <source>
        <strain evidence="7">G3-4614</strain>
    </source>
</reference>
<dbReference type="GO" id="GO:0004674">
    <property type="term" value="F:protein serine/threonine kinase activity"/>
    <property type="evidence" value="ECO:0007669"/>
    <property type="project" value="UniProtKB-KW"/>
</dbReference>
<evidence type="ECO:0000313" key="8">
    <source>
        <dbReference type="Proteomes" id="UP000823636"/>
    </source>
</evidence>
<evidence type="ECO:0000313" key="7">
    <source>
        <dbReference type="EMBL" id="MBO8438218.1"/>
    </source>
</evidence>
<dbReference type="Proteomes" id="UP000823636">
    <property type="component" value="Unassembled WGS sequence"/>
</dbReference>
<dbReference type="Gene3D" id="1.10.510.10">
    <property type="entry name" value="Transferase(Phosphotransferase) domain 1"/>
    <property type="match status" value="1"/>
</dbReference>
<protein>
    <submittedName>
        <fullName evidence="7">Protein kinase</fullName>
    </submittedName>
</protein>
<gene>
    <name evidence="7" type="ORF">IAC54_04885</name>
</gene>
<dbReference type="SUPFAM" id="SSF56112">
    <property type="entry name" value="Protein kinase-like (PK-like)"/>
    <property type="match status" value="1"/>
</dbReference>
<accession>A0A9D9H7X4</accession>
<keyword evidence="2" id="KW-0808">Transferase</keyword>
<evidence type="ECO:0000256" key="1">
    <source>
        <dbReference type="ARBA" id="ARBA00022527"/>
    </source>
</evidence>
<keyword evidence="1" id="KW-0723">Serine/threonine-protein kinase</keyword>
<dbReference type="EMBL" id="JADIMW010000053">
    <property type="protein sequence ID" value="MBO8438218.1"/>
    <property type="molecule type" value="Genomic_DNA"/>
</dbReference>
<proteinExistence type="predicted"/>
<evidence type="ECO:0000256" key="5">
    <source>
        <dbReference type="ARBA" id="ARBA00022840"/>
    </source>
</evidence>
<keyword evidence="4 7" id="KW-0418">Kinase</keyword>
<sequence length="153" mass="17491">IKPSNIMVEDGFNVRLMDLGIARMNDGNSFSRFGFIGTPQYSAPEQILREKTGIVQINASTDIYALGITFYELLTGHNPFACEIESDTLTRQLRETLLYDKSIPKKLMNVIWKATEKEQSKRFQKAAEFRTAITEAMKAPTSIFTKIKLWFSR</sequence>
<evidence type="ECO:0000256" key="2">
    <source>
        <dbReference type="ARBA" id="ARBA00022679"/>
    </source>
</evidence>
<dbReference type="InterPro" id="IPR011009">
    <property type="entry name" value="Kinase-like_dom_sf"/>
</dbReference>
<keyword evidence="3" id="KW-0547">Nucleotide-binding</keyword>
<dbReference type="InterPro" id="IPR000719">
    <property type="entry name" value="Prot_kinase_dom"/>
</dbReference>
<evidence type="ECO:0000256" key="4">
    <source>
        <dbReference type="ARBA" id="ARBA00022777"/>
    </source>
</evidence>
<feature type="non-terminal residue" evidence="7">
    <location>
        <position position="1"/>
    </location>
</feature>
<comment type="caution">
    <text evidence="7">The sequence shown here is derived from an EMBL/GenBank/DDBJ whole genome shotgun (WGS) entry which is preliminary data.</text>
</comment>
<evidence type="ECO:0000259" key="6">
    <source>
        <dbReference type="PROSITE" id="PS50011"/>
    </source>
</evidence>
<evidence type="ECO:0000256" key="3">
    <source>
        <dbReference type="ARBA" id="ARBA00022741"/>
    </source>
</evidence>
<dbReference type="Pfam" id="PF00069">
    <property type="entry name" value="Pkinase"/>
    <property type="match status" value="1"/>
</dbReference>
<dbReference type="GO" id="GO:0005524">
    <property type="term" value="F:ATP binding"/>
    <property type="evidence" value="ECO:0007669"/>
    <property type="project" value="UniProtKB-KW"/>
</dbReference>
<organism evidence="7 8">
    <name type="scientific">Candidatus Caccoplasma merdipullorum</name>
    <dbReference type="NCBI Taxonomy" id="2840718"/>
    <lineage>
        <taxon>Bacteria</taxon>
        <taxon>Pseudomonadati</taxon>
        <taxon>Bacteroidota</taxon>
        <taxon>Bacteroidia</taxon>
        <taxon>Bacteroidales</taxon>
        <taxon>Bacteroidaceae</taxon>
        <taxon>Bacteroidaceae incertae sedis</taxon>
        <taxon>Candidatus Caccoplasma</taxon>
    </lineage>
</organism>
<name>A0A9D9H7X4_9BACT</name>
<dbReference type="PANTHER" id="PTHR24351">
    <property type="entry name" value="RIBOSOMAL PROTEIN S6 KINASE"/>
    <property type="match status" value="1"/>
</dbReference>
<dbReference type="PROSITE" id="PS50011">
    <property type="entry name" value="PROTEIN_KINASE_DOM"/>
    <property type="match status" value="1"/>
</dbReference>